<organism evidence="1 2">
    <name type="scientific">Penicillium expansum</name>
    <name type="common">Blue mold rot fungus</name>
    <dbReference type="NCBI Taxonomy" id="27334"/>
    <lineage>
        <taxon>Eukaryota</taxon>
        <taxon>Fungi</taxon>
        <taxon>Dikarya</taxon>
        <taxon>Ascomycota</taxon>
        <taxon>Pezizomycotina</taxon>
        <taxon>Eurotiomycetes</taxon>
        <taxon>Eurotiomycetidae</taxon>
        <taxon>Eurotiales</taxon>
        <taxon>Aspergillaceae</taxon>
        <taxon>Penicillium</taxon>
    </lineage>
</organism>
<dbReference type="EMBL" id="JQFZ01000070">
    <property type="protein sequence ID" value="KGO60489.1"/>
    <property type="molecule type" value="Genomic_DNA"/>
</dbReference>
<dbReference type="HOGENOM" id="CLU_2923358_0_0_1"/>
<dbReference type="Proteomes" id="UP000030143">
    <property type="component" value="Unassembled WGS sequence"/>
</dbReference>
<dbReference type="OrthoDB" id="3940621at2759"/>
<comment type="caution">
    <text evidence="1">The sequence shown here is derived from an EMBL/GenBank/DDBJ whole genome shotgun (WGS) entry which is preliminary data.</text>
</comment>
<protein>
    <submittedName>
        <fullName evidence="1">Uncharacterized protein</fullName>
    </submittedName>
</protein>
<accession>A0A0A2IYS1</accession>
<dbReference type="VEuPathDB" id="FungiDB:PEXP_038170"/>
<dbReference type="RefSeq" id="XP_016601546.1">
    <property type="nucleotide sequence ID" value="XM_016745941.1"/>
</dbReference>
<name>A0A0A2IYS1_PENEN</name>
<gene>
    <name evidence="1" type="ORF">PEX2_086710</name>
</gene>
<evidence type="ECO:0000313" key="1">
    <source>
        <dbReference type="EMBL" id="KGO60489.1"/>
    </source>
</evidence>
<dbReference type="GeneID" id="27681361"/>
<dbReference type="PhylomeDB" id="A0A0A2IYS1"/>
<keyword evidence="2" id="KW-1185">Reference proteome</keyword>
<reference evidence="1 2" key="1">
    <citation type="journal article" date="2015" name="Mol. Plant Microbe Interact.">
        <title>Genome, transcriptome, and functional analyses of Penicillium expansum provide new insights into secondary metabolism and pathogenicity.</title>
        <authorList>
            <person name="Ballester A.R."/>
            <person name="Marcet-Houben M."/>
            <person name="Levin E."/>
            <person name="Sela N."/>
            <person name="Selma-Lazaro C."/>
            <person name="Carmona L."/>
            <person name="Wisniewski M."/>
            <person name="Droby S."/>
            <person name="Gonzalez-Candelas L."/>
            <person name="Gabaldon T."/>
        </authorList>
    </citation>
    <scope>NUCLEOTIDE SEQUENCE [LARGE SCALE GENOMIC DNA]</scope>
    <source>
        <strain evidence="1 2">MD-8</strain>
    </source>
</reference>
<evidence type="ECO:0000313" key="2">
    <source>
        <dbReference type="Proteomes" id="UP000030143"/>
    </source>
</evidence>
<dbReference type="AlphaFoldDB" id="A0A0A2IYS1"/>
<proteinExistence type="predicted"/>
<sequence length="61" mass="7286">MSYPFYVVTATSQRDIRHLYNGMRHETRIPGAHNSTMWLYVRLVSNRMPAKWWGLYNIEAV</sequence>